<reference evidence="3" key="1">
    <citation type="journal article" date="2019" name="Int. J. Syst. Evol. Microbiol.">
        <title>The Global Catalogue of Microorganisms (GCM) 10K type strain sequencing project: providing services to taxonomists for standard genome sequencing and annotation.</title>
        <authorList>
            <consortium name="The Broad Institute Genomics Platform"/>
            <consortium name="The Broad Institute Genome Sequencing Center for Infectious Disease"/>
            <person name="Wu L."/>
            <person name="Ma J."/>
        </authorList>
    </citation>
    <scope>NUCLEOTIDE SEQUENCE [LARGE SCALE GENOMIC DNA]</scope>
    <source>
        <strain evidence="3">JCM 30346</strain>
    </source>
</reference>
<evidence type="ECO:0000313" key="2">
    <source>
        <dbReference type="EMBL" id="MFC6084531.1"/>
    </source>
</evidence>
<evidence type="ECO:0000313" key="3">
    <source>
        <dbReference type="Proteomes" id="UP001596137"/>
    </source>
</evidence>
<feature type="compositionally biased region" description="Gly residues" evidence="1">
    <location>
        <begin position="29"/>
        <end position="76"/>
    </location>
</feature>
<feature type="region of interest" description="Disordered" evidence="1">
    <location>
        <begin position="117"/>
        <end position="146"/>
    </location>
</feature>
<feature type="compositionally biased region" description="Low complexity" evidence="1">
    <location>
        <begin position="77"/>
        <end position="101"/>
    </location>
</feature>
<feature type="compositionally biased region" description="Low complexity" evidence="1">
    <location>
        <begin position="1"/>
        <end position="15"/>
    </location>
</feature>
<keyword evidence="3" id="KW-1185">Reference proteome</keyword>
<name>A0ABW1NN86_9ACTN</name>
<dbReference type="RefSeq" id="WP_380757689.1">
    <property type="nucleotide sequence ID" value="NZ_JBHSRF010000044.1"/>
</dbReference>
<sequence>MAATATAGKTHTGAGPLPETGDGEMDGAAGLGGALGTGSAGPDGGGLADGSAGAGGGGLADGSPGTGELGGAGSPGGLSAVPRAVSRSAGSASGTPSAARSLAVPGRTCWLPAHKEVVSGTPGSTASSPEGPDAANTRYRVPLSNPNPQAALSRLVATWNSGRAFPL</sequence>
<evidence type="ECO:0000256" key="1">
    <source>
        <dbReference type="SAM" id="MobiDB-lite"/>
    </source>
</evidence>
<comment type="caution">
    <text evidence="2">The sequence shown here is derived from an EMBL/GenBank/DDBJ whole genome shotgun (WGS) entry which is preliminary data.</text>
</comment>
<proteinExistence type="predicted"/>
<gene>
    <name evidence="2" type="ORF">ACFP1K_25460</name>
</gene>
<feature type="region of interest" description="Disordered" evidence="1">
    <location>
        <begin position="1"/>
        <end position="102"/>
    </location>
</feature>
<organism evidence="2 3">
    <name type="scientific">Sphaerisporangium aureirubrum</name>
    <dbReference type="NCBI Taxonomy" id="1544736"/>
    <lineage>
        <taxon>Bacteria</taxon>
        <taxon>Bacillati</taxon>
        <taxon>Actinomycetota</taxon>
        <taxon>Actinomycetes</taxon>
        <taxon>Streptosporangiales</taxon>
        <taxon>Streptosporangiaceae</taxon>
        <taxon>Sphaerisporangium</taxon>
    </lineage>
</organism>
<protein>
    <submittedName>
        <fullName evidence="2">Uncharacterized protein</fullName>
    </submittedName>
</protein>
<dbReference type="EMBL" id="JBHSRF010000044">
    <property type="protein sequence ID" value="MFC6084531.1"/>
    <property type="molecule type" value="Genomic_DNA"/>
</dbReference>
<accession>A0ABW1NN86</accession>
<dbReference type="Proteomes" id="UP001596137">
    <property type="component" value="Unassembled WGS sequence"/>
</dbReference>